<dbReference type="GO" id="GO:0006334">
    <property type="term" value="P:nucleosome assembly"/>
    <property type="evidence" value="ECO:0007669"/>
    <property type="project" value="TreeGrafter"/>
</dbReference>
<dbReference type="GO" id="GO:0005524">
    <property type="term" value="F:ATP binding"/>
    <property type="evidence" value="ECO:0007669"/>
    <property type="project" value="UniProtKB-KW"/>
</dbReference>
<dbReference type="CDD" id="cd05491">
    <property type="entry name" value="Bromo_TBP7_like"/>
    <property type="match status" value="1"/>
</dbReference>
<dbReference type="EMBL" id="ML121531">
    <property type="protein sequence ID" value="RPB27554.1"/>
    <property type="molecule type" value="Genomic_DNA"/>
</dbReference>
<feature type="region of interest" description="Disordered" evidence="8">
    <location>
        <begin position="1375"/>
        <end position="1620"/>
    </location>
</feature>
<evidence type="ECO:0000256" key="6">
    <source>
        <dbReference type="ARBA" id="ARBA00023117"/>
    </source>
</evidence>
<feature type="compositionally biased region" description="Basic and acidic residues" evidence="8">
    <location>
        <begin position="1375"/>
        <end position="1392"/>
    </location>
</feature>
<feature type="compositionally biased region" description="Low complexity" evidence="8">
    <location>
        <begin position="642"/>
        <end position="651"/>
    </location>
</feature>
<dbReference type="PROSITE" id="PS00674">
    <property type="entry name" value="AAA"/>
    <property type="match status" value="1"/>
</dbReference>
<dbReference type="GO" id="GO:0005634">
    <property type="term" value="C:nucleus"/>
    <property type="evidence" value="ECO:0007669"/>
    <property type="project" value="UniProtKB-SubCell"/>
</dbReference>
<feature type="region of interest" description="Disordered" evidence="8">
    <location>
        <begin position="1"/>
        <end position="526"/>
    </location>
</feature>
<evidence type="ECO:0000313" key="11">
    <source>
        <dbReference type="Proteomes" id="UP000267821"/>
    </source>
</evidence>
<evidence type="ECO:0000313" key="10">
    <source>
        <dbReference type="EMBL" id="RPB27554.1"/>
    </source>
</evidence>
<dbReference type="SMART" id="SM00382">
    <property type="entry name" value="AAA"/>
    <property type="match status" value="2"/>
</dbReference>
<dbReference type="Pfam" id="PF17862">
    <property type="entry name" value="AAA_lid_3"/>
    <property type="match status" value="1"/>
</dbReference>
<dbReference type="InterPro" id="IPR027417">
    <property type="entry name" value="P-loop_NTPase"/>
</dbReference>
<dbReference type="Proteomes" id="UP000267821">
    <property type="component" value="Unassembled WGS sequence"/>
</dbReference>
<evidence type="ECO:0000256" key="7">
    <source>
        <dbReference type="ARBA" id="ARBA00023242"/>
    </source>
</evidence>
<feature type="compositionally biased region" description="Acidic residues" evidence="8">
    <location>
        <begin position="299"/>
        <end position="315"/>
    </location>
</feature>
<feature type="compositionally biased region" description="Low complexity" evidence="8">
    <location>
        <begin position="397"/>
        <end position="411"/>
    </location>
</feature>
<dbReference type="InterPro" id="IPR045199">
    <property type="entry name" value="ATAD2-like"/>
</dbReference>
<feature type="compositionally biased region" description="Low complexity" evidence="8">
    <location>
        <begin position="344"/>
        <end position="357"/>
    </location>
</feature>
<gene>
    <name evidence="10" type="ORF">L211DRAFT_553978</name>
</gene>
<feature type="domain" description="AAA+ ATPase" evidence="9">
    <location>
        <begin position="1013"/>
        <end position="1151"/>
    </location>
</feature>
<feature type="region of interest" description="Disordered" evidence="8">
    <location>
        <begin position="584"/>
        <end position="617"/>
    </location>
</feature>
<feature type="compositionally biased region" description="Acidic residues" evidence="8">
    <location>
        <begin position="66"/>
        <end position="97"/>
    </location>
</feature>
<name>A0A3N4LXD1_9PEZI</name>
<keyword evidence="5" id="KW-0067">ATP-binding</keyword>
<feature type="compositionally biased region" description="Acidic residues" evidence="8">
    <location>
        <begin position="414"/>
        <end position="433"/>
    </location>
</feature>
<dbReference type="Gene3D" id="3.40.50.300">
    <property type="entry name" value="P-loop containing nucleotide triphosphate hydrolases"/>
    <property type="match status" value="2"/>
</dbReference>
<dbReference type="GO" id="GO:0042393">
    <property type="term" value="F:histone binding"/>
    <property type="evidence" value="ECO:0007669"/>
    <property type="project" value="TreeGrafter"/>
</dbReference>
<reference evidence="10 11" key="1">
    <citation type="journal article" date="2018" name="Nat. Ecol. Evol.">
        <title>Pezizomycetes genomes reveal the molecular basis of ectomycorrhizal truffle lifestyle.</title>
        <authorList>
            <person name="Murat C."/>
            <person name="Payen T."/>
            <person name="Noel B."/>
            <person name="Kuo A."/>
            <person name="Morin E."/>
            <person name="Chen J."/>
            <person name="Kohler A."/>
            <person name="Krizsan K."/>
            <person name="Balestrini R."/>
            <person name="Da Silva C."/>
            <person name="Montanini B."/>
            <person name="Hainaut M."/>
            <person name="Levati E."/>
            <person name="Barry K.W."/>
            <person name="Belfiori B."/>
            <person name="Cichocki N."/>
            <person name="Clum A."/>
            <person name="Dockter R.B."/>
            <person name="Fauchery L."/>
            <person name="Guy J."/>
            <person name="Iotti M."/>
            <person name="Le Tacon F."/>
            <person name="Lindquist E.A."/>
            <person name="Lipzen A."/>
            <person name="Malagnac F."/>
            <person name="Mello A."/>
            <person name="Molinier V."/>
            <person name="Miyauchi S."/>
            <person name="Poulain J."/>
            <person name="Riccioni C."/>
            <person name="Rubini A."/>
            <person name="Sitrit Y."/>
            <person name="Splivallo R."/>
            <person name="Traeger S."/>
            <person name="Wang M."/>
            <person name="Zifcakova L."/>
            <person name="Wipf D."/>
            <person name="Zambonelli A."/>
            <person name="Paolocci F."/>
            <person name="Nowrousian M."/>
            <person name="Ottonello S."/>
            <person name="Baldrian P."/>
            <person name="Spatafora J.W."/>
            <person name="Henrissat B."/>
            <person name="Nagy L.G."/>
            <person name="Aury J.M."/>
            <person name="Wincker P."/>
            <person name="Grigoriev I.V."/>
            <person name="Bonfante P."/>
            <person name="Martin F.M."/>
        </authorList>
    </citation>
    <scope>NUCLEOTIDE SEQUENCE [LARGE SCALE GENOMIC DNA]</scope>
    <source>
        <strain evidence="10 11">ATCC MYA-4762</strain>
    </source>
</reference>
<dbReference type="SUPFAM" id="SSF52540">
    <property type="entry name" value="P-loop containing nucleoside triphosphate hydrolases"/>
    <property type="match status" value="2"/>
</dbReference>
<evidence type="ECO:0000256" key="1">
    <source>
        <dbReference type="ARBA" id="ARBA00004123"/>
    </source>
</evidence>
<dbReference type="GO" id="GO:0006337">
    <property type="term" value="P:nucleosome disassembly"/>
    <property type="evidence" value="ECO:0007669"/>
    <property type="project" value="TreeGrafter"/>
</dbReference>
<protein>
    <submittedName>
        <fullName evidence="10">AAA-domain-containing protein</fullName>
    </submittedName>
</protein>
<dbReference type="OrthoDB" id="5421at2759"/>
<comment type="similarity">
    <text evidence="2">Belongs to the AAA ATPase family.</text>
</comment>
<evidence type="ECO:0000259" key="9">
    <source>
        <dbReference type="SMART" id="SM00382"/>
    </source>
</evidence>
<feature type="compositionally biased region" description="Acidic residues" evidence="8">
    <location>
        <begin position="22"/>
        <end position="32"/>
    </location>
</feature>
<dbReference type="InterPro" id="IPR041569">
    <property type="entry name" value="AAA_lid_3"/>
</dbReference>
<dbReference type="InParanoid" id="A0A3N4LXD1"/>
<dbReference type="InterPro" id="IPR003959">
    <property type="entry name" value="ATPase_AAA_core"/>
</dbReference>
<feature type="compositionally biased region" description="Acidic residues" evidence="8">
    <location>
        <begin position="119"/>
        <end position="132"/>
    </location>
</feature>
<proteinExistence type="inferred from homology"/>
<feature type="compositionally biased region" description="Low complexity" evidence="8">
    <location>
        <begin position="194"/>
        <end position="213"/>
    </location>
</feature>
<organism evidence="10 11">
    <name type="scientific">Terfezia boudieri ATCC MYA-4762</name>
    <dbReference type="NCBI Taxonomy" id="1051890"/>
    <lineage>
        <taxon>Eukaryota</taxon>
        <taxon>Fungi</taxon>
        <taxon>Dikarya</taxon>
        <taxon>Ascomycota</taxon>
        <taxon>Pezizomycotina</taxon>
        <taxon>Pezizomycetes</taxon>
        <taxon>Pezizales</taxon>
        <taxon>Pezizaceae</taxon>
        <taxon>Terfezia</taxon>
    </lineage>
</organism>
<dbReference type="GO" id="GO:0045815">
    <property type="term" value="P:transcription initiation-coupled chromatin remodeling"/>
    <property type="evidence" value="ECO:0007669"/>
    <property type="project" value="TreeGrafter"/>
</dbReference>
<dbReference type="Pfam" id="PF00004">
    <property type="entry name" value="AAA"/>
    <property type="match status" value="2"/>
</dbReference>
<dbReference type="PANTHER" id="PTHR23069">
    <property type="entry name" value="AAA DOMAIN-CONTAINING"/>
    <property type="match status" value="1"/>
</dbReference>
<feature type="compositionally biased region" description="Polar residues" evidence="8">
    <location>
        <begin position="1453"/>
        <end position="1518"/>
    </location>
</feature>
<dbReference type="InterPro" id="IPR003593">
    <property type="entry name" value="AAA+_ATPase"/>
</dbReference>
<accession>A0A3N4LXD1</accession>
<sequence length="1733" mass="188926">MVSRSKGTTKRRREWDPNASDSNDEDYNEEEAAVPRSARKTTKATPRGKKGGKPKSRSARKKNSWSDDDEELDEDDEEVIGGGNSEDDIEESEDEDVPMNRAGRSTRRAAAKVHNYQESDPDDIKELEEEPTKEDKPAVKSKSQIIRLKIGGALPGAPATPPMPRRTTRATSKEPTTVPPTAPRPTSSAGRSIRATSVGASTRAARTTRQTSAGPGVKGRQGSAEPGNPPGRRSSRLHPDVDAEESELSKGLPKHPSTVEEEDEEIFDPAAMPKAGEITKAAIETSTEAVYGGSRETFERDDADQDAPGEADEGADAFLHPPDVEVQDVDADHENDEDDELPTQRSRSNKNNSQNQPSTPPPRGSPRKGRAPSTVSPTKFRKSPFKDRSQPTLEIPQQTRRGGSRGGSQTRGSDDDDWKMDEDGSDDDSDDMSGSDGSPGKTSGKPFIVDDDGEEYSEPGRRTRGKGSQGGGVSKRKRNVASEDDDLQGELADLQDSPGTRRSKRRAAAKADSQPRKPQLRERTAKVDYRIINPEFQVFGDDMLQTPIIGPGGFGGAKKQASVPTLYGTSGPFGGWGSATPIFGRTPFMGPAADSDSSDDDEAQRKRGVGDTGAILGHSTAGVAQPALLPPTAFLNPPATDVPVGPSNLGGPPSGGKKATTDSDPLGVDQSVSFDSVGGHEEHIRQLREMVALPLMYPEIFQEFGISPPKGVLFHGPPGTGKTLMARALASSCSTQTGKKVTFYMRKGADCLSKWVGEAERQLRLLFEEAKNSQPSIIFFDEIDGLAPVRSAKQDQIHASIVSTLLALMDGMDGRGQVIVIGATNRPDSVDPALRRPGRFDREFYFPLPDVDGRLKIIDIHTKNWNPPLSEDFKRELAVQTKGFGGADIRGMCTEAALNAVQRVYPQLYTSWDKYIIDAKKIQVVAADFLKAMKKIVPSSERSTSSGAQPLPKHIQPLLEGPLNGIKAVIKKLFPERKRLTVFEEAMYEDDPDPVRGFEREKMMANFENARIFRPRLLIHGPPGMGQQYLSGALLHHFEGFHVQLLDMATLQSDSLVVSPESSLIQKFVEVKRHKPSIIFIPNIDTWYSTMSPQVVSTFTALLRSIPPNDPIMLVGTAEATVEDLQNHYPQLLSDLFSYTKLNRYKLERPDRNTRIAYFKPLASHLKKSPREYPDPANRPKRVLEVLEKAPPSPPHQPTPEEIAAQTKRDGQIRNWLRIGLMGWIEQSKQRYKKLKKPIIDHQALVNLGKEPEPPAAEEVTSDIPLPVRKPYDLTTDKHGHPMILEVETGKKYYNIDVDIVEIRISNGYYCLPRQFLEDIKLIAIDAQTFGSDKERILRANEMVANAEVFVTDLETKDPNWLADCERLYQRQLEKQRVKDTRKAAREARKAAESAPVIEANASGVGSNGISNGDSPRKPGSPTKFESPSKASHSAGIPDLLNPETPSKPAHVSDSNNTSLSNGISHDDNSNQQSTEAQDMEMGNTNSSNGSFATSAFHTAPPSSQPTFGPGVGSTTAGKMNIGTILREGSPNTSRISSSSNRTSGGGSALTQSTNGGRYSIGSTQGAATPSFQEFDGISSADSQLPDTQVLSSSESGGQASQAYPMHGSQPLPSQMDSYSPHLFGSVPPNLKMGEFKTPDAKEIIIDLFAVDQLPSEIAGKTDGFSVEQLEQANTALMEAIWAGRNEWNRNKVLGKVKHTLSEVLKDIRAMQAILPGSFDLSEGDSYSLEHED</sequence>
<evidence type="ECO:0000256" key="2">
    <source>
        <dbReference type="ARBA" id="ARBA00006914"/>
    </source>
</evidence>
<feature type="compositionally biased region" description="Polar residues" evidence="8">
    <location>
        <begin position="1549"/>
        <end position="1572"/>
    </location>
</feature>
<dbReference type="GO" id="GO:0016887">
    <property type="term" value="F:ATP hydrolysis activity"/>
    <property type="evidence" value="ECO:0007669"/>
    <property type="project" value="InterPro"/>
</dbReference>
<dbReference type="STRING" id="1051890.A0A3N4LXD1"/>
<dbReference type="Gene3D" id="1.10.8.60">
    <property type="match status" value="1"/>
</dbReference>
<keyword evidence="3" id="KW-0547">Nucleotide-binding</keyword>
<keyword evidence="6" id="KW-0103">Bromodomain</keyword>
<feature type="compositionally biased region" description="Basic residues" evidence="8">
    <location>
        <begin position="37"/>
        <end position="63"/>
    </location>
</feature>
<feature type="compositionally biased region" description="Polar residues" evidence="8">
    <location>
        <begin position="1580"/>
        <end position="1591"/>
    </location>
</feature>
<keyword evidence="11" id="KW-1185">Reference proteome</keyword>
<feature type="domain" description="AAA+ ATPase" evidence="9">
    <location>
        <begin position="708"/>
        <end position="850"/>
    </location>
</feature>
<evidence type="ECO:0000256" key="5">
    <source>
        <dbReference type="ARBA" id="ARBA00022840"/>
    </source>
</evidence>
<evidence type="ECO:0000256" key="8">
    <source>
        <dbReference type="SAM" id="MobiDB-lite"/>
    </source>
</evidence>
<keyword evidence="4" id="KW-0378">Hydrolase</keyword>
<evidence type="ECO:0000256" key="4">
    <source>
        <dbReference type="ARBA" id="ARBA00022801"/>
    </source>
</evidence>
<dbReference type="FunCoup" id="A0A3N4LXD1">
    <property type="interactions" value="709"/>
</dbReference>
<dbReference type="FunFam" id="3.40.50.300:FF:000061">
    <property type="entry name" value="ATPase family, AAA domain-containing 2"/>
    <property type="match status" value="1"/>
</dbReference>
<dbReference type="GO" id="GO:0003682">
    <property type="term" value="F:chromatin binding"/>
    <property type="evidence" value="ECO:0007669"/>
    <property type="project" value="TreeGrafter"/>
</dbReference>
<feature type="compositionally biased region" description="Low complexity" evidence="8">
    <location>
        <begin position="1529"/>
        <end position="1543"/>
    </location>
</feature>
<dbReference type="FunFam" id="3.40.50.300:FF:001218">
    <property type="entry name" value="AAA family ATPase, putative"/>
    <property type="match status" value="1"/>
</dbReference>
<feature type="compositionally biased region" description="Acidic residues" evidence="8">
    <location>
        <begin position="325"/>
        <end position="341"/>
    </location>
</feature>
<feature type="compositionally biased region" description="Low complexity" evidence="8">
    <location>
        <begin position="1592"/>
        <end position="1603"/>
    </location>
</feature>
<comment type="subcellular location">
    <subcellularLocation>
        <location evidence="1">Nucleus</location>
    </subcellularLocation>
</comment>
<dbReference type="PANTHER" id="PTHR23069:SF0">
    <property type="entry name" value="TAT-BINDING HOMOLOG 7"/>
    <property type="match status" value="1"/>
</dbReference>
<keyword evidence="7" id="KW-0539">Nucleus</keyword>
<feature type="region of interest" description="Disordered" evidence="8">
    <location>
        <begin position="632"/>
        <end position="669"/>
    </location>
</feature>
<evidence type="ECO:0000256" key="3">
    <source>
        <dbReference type="ARBA" id="ARBA00022741"/>
    </source>
</evidence>
<feature type="compositionally biased region" description="Basic and acidic residues" evidence="8">
    <location>
        <begin position="513"/>
        <end position="526"/>
    </location>
</feature>
<feature type="compositionally biased region" description="Polar residues" evidence="8">
    <location>
        <begin position="1404"/>
        <end position="1414"/>
    </location>
</feature>
<dbReference type="InterPro" id="IPR003960">
    <property type="entry name" value="ATPase_AAA_CS"/>
</dbReference>